<reference evidence="1 2" key="1">
    <citation type="journal article" date="2013" name="Mar. Genomics">
        <title>Expression of sulfatases in Rhodopirellula baltica and the diversity of sulfatases in the genus Rhodopirellula.</title>
        <authorList>
            <person name="Wegner C.E."/>
            <person name="Richter-Heitmann T."/>
            <person name="Klindworth A."/>
            <person name="Klockow C."/>
            <person name="Richter M."/>
            <person name="Achstetter T."/>
            <person name="Glockner F.O."/>
            <person name="Harder J."/>
        </authorList>
    </citation>
    <scope>NUCLEOTIDE SEQUENCE [LARGE SCALE GENOMIC DNA]</scope>
    <source>
        <strain evidence="1 2">SH398</strain>
    </source>
</reference>
<organism evidence="1 2">
    <name type="scientific">Rhodopirellula europaea SH398</name>
    <dbReference type="NCBI Taxonomy" id="1263868"/>
    <lineage>
        <taxon>Bacteria</taxon>
        <taxon>Pseudomonadati</taxon>
        <taxon>Planctomycetota</taxon>
        <taxon>Planctomycetia</taxon>
        <taxon>Pirellulales</taxon>
        <taxon>Pirellulaceae</taxon>
        <taxon>Rhodopirellula</taxon>
    </lineage>
</organism>
<sequence length="840" mass="83573">MITHTFANENDGDIEIAGGPTITYTGLEPVTDNLSATDRVFNFTGGTETITLDVSGSDLVIDSTLGEITTFTPPSALSPATPSITINAGTGDDNIIINNVSANYVGNLIVNGDADVDTYTVAGGRITGLNGASGTANLNGELLTGFGTVAASFSGDASSIITATGTGLTIGNLSDTGGFSTQGALNVGSSSVKVLDIGTTTPLGTSTTIASGGLLSRDATSNAAFELLASADFLSGNGTVDGDIRLGRGTVSGNLTVTGTVDGVTNSGQNGLLSPGNSPGVITSTNLTLTGGDTLALEVIGAGTAGTDYDQYSVTNPVTLGGATLELDIASYTVAPGDVITIIDNADGSSGTFGGLDVTGSTETITLYDATGTPVATPETTPLLEGAVIGVNDAFLRLSYSGGSVTLSSVFAEVEFADEETTSVESVAGGPAPTILVSGNLTGVPASERTLVIASPGNTATPTADFNFGTNFIIPGVDHGISASFKLDEFDAAGLPVTPLVDGSSTAVFELINDTLIEGDEQASLTLSFASANALTSGNVDGDIATRAGTFHNIDDDDEIRFTIVDNQSFAEGTSGTIDVLAETSADGGAFGVGNAQILPLGFVSVIFQDSATAPATLPQAISGTDYTAIPATTLTVTSPASPAPGFDGGTLTVPFTAANDVLVEGDEATVTEFNATIASGNGTPALNPVNGQVVLGGTEEVVITDAVDDTATVEFDIASSSVAETGGTLEVDLKLNLTGGATATGQPITINVEDLLTTGAGTALLGAANDYTVDSATVTFPAGSVDGAIVPITLTINNDSLVEGPETVDFSLVGTGTNLPALSGQVTAGSQTTHQVTIT</sequence>
<feature type="non-terminal residue" evidence="1">
    <location>
        <position position="840"/>
    </location>
</feature>
<protein>
    <submittedName>
        <fullName evidence="1">Aggregation factor core protein MAFp3, isoform C</fullName>
    </submittedName>
</protein>
<dbReference type="AlphaFoldDB" id="M5SC66"/>
<dbReference type="STRING" id="1263868.RESH_00351"/>
<comment type="caution">
    <text evidence="1">The sequence shown here is derived from an EMBL/GenBank/DDBJ whole genome shotgun (WGS) entry which is preliminary data.</text>
</comment>
<dbReference type="EMBL" id="ANOF01000009">
    <property type="protein sequence ID" value="EMI29081.1"/>
    <property type="molecule type" value="Genomic_DNA"/>
</dbReference>
<evidence type="ECO:0000313" key="1">
    <source>
        <dbReference type="EMBL" id="EMI29081.1"/>
    </source>
</evidence>
<name>M5SC66_9BACT</name>
<dbReference type="PANTHER" id="PTHR37494">
    <property type="entry name" value="HEMAGGLUTININ"/>
    <property type="match status" value="1"/>
</dbReference>
<dbReference type="InterPro" id="IPR038081">
    <property type="entry name" value="CalX-like_sf"/>
</dbReference>
<dbReference type="SUPFAM" id="SSF141072">
    <property type="entry name" value="CalX-like"/>
    <property type="match status" value="1"/>
</dbReference>
<dbReference type="Proteomes" id="UP000011996">
    <property type="component" value="Unassembled WGS sequence"/>
</dbReference>
<dbReference type="PANTHER" id="PTHR37494:SF1">
    <property type="entry name" value="STAPHYLOCOCCUS AUREUS SURFACE PROTEIN A"/>
    <property type="match status" value="1"/>
</dbReference>
<accession>M5SC66</accession>
<proteinExistence type="predicted"/>
<dbReference type="Gene3D" id="2.60.40.2030">
    <property type="match status" value="1"/>
</dbReference>
<evidence type="ECO:0000313" key="2">
    <source>
        <dbReference type="Proteomes" id="UP000011996"/>
    </source>
</evidence>
<gene>
    <name evidence="1" type="ORF">RESH_00351</name>
</gene>